<feature type="domain" description="Peptidoglycan binding" evidence="2">
    <location>
        <begin position="95"/>
        <end position="178"/>
    </location>
</feature>
<dbReference type="AlphaFoldDB" id="A0A0A1W699"/>
<protein>
    <submittedName>
        <fullName evidence="3">Uncharacterized protein</fullName>
    </submittedName>
</protein>
<evidence type="ECO:0000259" key="2">
    <source>
        <dbReference type="Pfam" id="PF09374"/>
    </source>
</evidence>
<feature type="domain" description="TtsA-like Glycoside hydrolase family 108" evidence="1">
    <location>
        <begin position="9"/>
        <end position="91"/>
    </location>
</feature>
<dbReference type="InterPro" id="IPR018537">
    <property type="entry name" value="Peptidoglycan-bd_3"/>
</dbReference>
<evidence type="ECO:0000259" key="1">
    <source>
        <dbReference type="Pfam" id="PF05838"/>
    </source>
</evidence>
<organism evidence="3 4">
    <name type="scientific">Sphingomonas parapaucimobilis NBRC 15100</name>
    <dbReference type="NCBI Taxonomy" id="1219049"/>
    <lineage>
        <taxon>Bacteria</taxon>
        <taxon>Pseudomonadati</taxon>
        <taxon>Pseudomonadota</taxon>
        <taxon>Alphaproteobacteria</taxon>
        <taxon>Sphingomonadales</taxon>
        <taxon>Sphingomonadaceae</taxon>
        <taxon>Sphingomonas</taxon>
    </lineage>
</organism>
<keyword evidence="4" id="KW-1185">Reference proteome</keyword>
<dbReference type="Gene3D" id="1.20.141.10">
    <property type="entry name" value="Chitosanase, subunit A, domain 1"/>
    <property type="match status" value="1"/>
</dbReference>
<proteinExistence type="predicted"/>
<sequence>MKTIDQLIDEVIAREGDYSNHPADRGGPTRFGITEQVGRANGYTGDMRVFPRQRAEAIYRAIYWTRPSFDQVAAYAPVIAAELFDTGINMGVGVASTFLQRALNALNRGAVDYPDIKVDGQIGAMTIYALRLYLAKRGDRAELVMLRALEALQGERYIKLTEDRPANEAFLFGWLSERIGQAA</sequence>
<accession>A0A0A1W699</accession>
<dbReference type="InterPro" id="IPR023346">
    <property type="entry name" value="Lysozyme-like_dom_sf"/>
</dbReference>
<dbReference type="InterPro" id="IPR008565">
    <property type="entry name" value="TtsA-like_GH18_dom"/>
</dbReference>
<dbReference type="Pfam" id="PF05838">
    <property type="entry name" value="Glyco_hydro_108"/>
    <property type="match status" value="1"/>
</dbReference>
<dbReference type="CDD" id="cd13926">
    <property type="entry name" value="N-acetylmuramidase_GH108"/>
    <property type="match status" value="1"/>
</dbReference>
<dbReference type="RefSeq" id="WP_042486056.1">
    <property type="nucleotide sequence ID" value="NZ_BBPI01000035.1"/>
</dbReference>
<name>A0A0A1W699_9SPHN</name>
<gene>
    <name evidence="3" type="ORF">SP5_035_01020</name>
</gene>
<dbReference type="Proteomes" id="UP000032305">
    <property type="component" value="Unassembled WGS sequence"/>
</dbReference>
<evidence type="ECO:0000313" key="3">
    <source>
        <dbReference type="EMBL" id="GAM00702.1"/>
    </source>
</evidence>
<comment type="caution">
    <text evidence="3">The sequence shown here is derived from an EMBL/GenBank/DDBJ whole genome shotgun (WGS) entry which is preliminary data.</text>
</comment>
<dbReference type="eggNOG" id="COG3926">
    <property type="taxonomic scope" value="Bacteria"/>
</dbReference>
<dbReference type="OrthoDB" id="9815229at2"/>
<reference evidence="3 4" key="1">
    <citation type="submission" date="2014-11" db="EMBL/GenBank/DDBJ databases">
        <title>Whole genome shotgun sequence of Sphingomonas parapaucimobilis NBRC 15100.</title>
        <authorList>
            <person name="Katano-Makiyama Y."/>
            <person name="Hosoyama A."/>
            <person name="Hashimoto M."/>
            <person name="Hosoyama Y."/>
            <person name="Noguchi M."/>
            <person name="Numata M."/>
            <person name="Tsuchikane K."/>
            <person name="Hirakata S."/>
            <person name="Uohara A."/>
            <person name="Shimodaira J."/>
            <person name="Ohji S."/>
            <person name="Ichikawa N."/>
            <person name="Kimura A."/>
            <person name="Yamazoe A."/>
            <person name="Fujita N."/>
        </authorList>
    </citation>
    <scope>NUCLEOTIDE SEQUENCE [LARGE SCALE GENOMIC DNA]</scope>
    <source>
        <strain evidence="3 4">NBRC 15100</strain>
    </source>
</reference>
<dbReference type="SUPFAM" id="SSF53955">
    <property type="entry name" value="Lysozyme-like"/>
    <property type="match status" value="1"/>
</dbReference>
<evidence type="ECO:0000313" key="4">
    <source>
        <dbReference type="Proteomes" id="UP000032305"/>
    </source>
</evidence>
<dbReference type="EMBL" id="BBPI01000035">
    <property type="protein sequence ID" value="GAM00702.1"/>
    <property type="molecule type" value="Genomic_DNA"/>
</dbReference>
<dbReference type="Pfam" id="PF09374">
    <property type="entry name" value="PG_binding_3"/>
    <property type="match status" value="1"/>
</dbReference>